<feature type="region of interest" description="Disordered" evidence="1">
    <location>
        <begin position="146"/>
        <end position="165"/>
    </location>
</feature>
<accession>N2C0E9</accession>
<feature type="compositionally biased region" description="Low complexity" evidence="1">
    <location>
        <begin position="150"/>
        <end position="165"/>
    </location>
</feature>
<feature type="region of interest" description="Disordered" evidence="1">
    <location>
        <begin position="1"/>
        <end position="63"/>
    </location>
</feature>
<evidence type="ECO:0000256" key="1">
    <source>
        <dbReference type="SAM" id="MobiDB-lite"/>
    </source>
</evidence>
<dbReference type="PATRIC" id="fig|997872.3.peg.203"/>
<protein>
    <recommendedName>
        <fullName evidence="4">Scaffolding protein</fullName>
    </recommendedName>
</protein>
<comment type="caution">
    <text evidence="2">The sequence shown here is derived from an EMBL/GenBank/DDBJ whole genome shotgun (WGS) entry which is preliminary data.</text>
</comment>
<evidence type="ECO:0008006" key="4">
    <source>
        <dbReference type="Google" id="ProtNLM"/>
    </source>
</evidence>
<feature type="compositionally biased region" description="Polar residues" evidence="1">
    <location>
        <begin position="21"/>
        <end position="44"/>
    </location>
</feature>
<dbReference type="OrthoDB" id="3177997at2"/>
<dbReference type="AlphaFoldDB" id="N2C0E9"/>
<dbReference type="HOGENOM" id="CLU_1493979_0_0_11"/>
<reference evidence="2 3" key="1">
    <citation type="submission" date="2013-03" db="EMBL/GenBank/DDBJ databases">
        <title>The Genome Sequence of Atopobium minutum 10063974.</title>
        <authorList>
            <consortium name="The Broad Institute Genome Sequencing Platform"/>
            <person name="Earl A."/>
            <person name="Ward D."/>
            <person name="Feldgarden M."/>
            <person name="Gevers D."/>
            <person name="Lambert T."/>
            <person name="Marvaud J.-C."/>
            <person name="Courvalin P."/>
            <person name="Walker B."/>
            <person name="Young S.K."/>
            <person name="Zeng Q."/>
            <person name="Gargeya S."/>
            <person name="Fitzgerald M."/>
            <person name="Haas B."/>
            <person name="Abouelleil A."/>
            <person name="Alvarado L."/>
            <person name="Arachchi H.M."/>
            <person name="Berlin A.M."/>
            <person name="Chapman S.B."/>
            <person name="Dewar J."/>
            <person name="Goldberg J."/>
            <person name="Griggs A."/>
            <person name="Gujja S."/>
            <person name="Hansen M."/>
            <person name="Howarth C."/>
            <person name="Imamovic A."/>
            <person name="Larimer J."/>
            <person name="McCowan C."/>
            <person name="Murphy C."/>
            <person name="Neiman D."/>
            <person name="Pearson M."/>
            <person name="Priest M."/>
            <person name="Roberts A."/>
            <person name="Saif S."/>
            <person name="Shea T."/>
            <person name="Sisk P."/>
            <person name="Sykes S."/>
            <person name="Wortman J."/>
            <person name="Nusbaum C."/>
            <person name="Birren B."/>
        </authorList>
    </citation>
    <scope>NUCLEOTIDE SEQUENCE [LARGE SCALE GENOMIC DNA]</scope>
    <source>
        <strain evidence="2 3">10063974</strain>
    </source>
</reference>
<dbReference type="Proteomes" id="UP000012651">
    <property type="component" value="Unassembled WGS sequence"/>
</dbReference>
<dbReference type="EMBL" id="AGXC01000001">
    <property type="protein sequence ID" value="EMZ42644.1"/>
    <property type="molecule type" value="Genomic_DNA"/>
</dbReference>
<gene>
    <name evidence="2" type="ORF">HMPREF1091_00202</name>
</gene>
<organism evidence="2 3">
    <name type="scientific">Atopobium minutum 10063974</name>
    <dbReference type="NCBI Taxonomy" id="997872"/>
    <lineage>
        <taxon>Bacteria</taxon>
        <taxon>Bacillati</taxon>
        <taxon>Actinomycetota</taxon>
        <taxon>Coriobacteriia</taxon>
        <taxon>Coriobacteriales</taxon>
        <taxon>Atopobiaceae</taxon>
        <taxon>Atopobium</taxon>
    </lineage>
</organism>
<name>N2C0E9_9ACTN</name>
<evidence type="ECO:0000313" key="2">
    <source>
        <dbReference type="EMBL" id="EMZ42644.1"/>
    </source>
</evidence>
<keyword evidence="3" id="KW-1185">Reference proteome</keyword>
<sequence>MPNANGEGVATPQDPKAGEGTQPQDPQAQTASAQTPTGEGTQPQDPKGASNGEQTVNYHKYERDIANRDKTIAELKAQLEQSGKSASDVDKLQSELAELKDSLATEKANAALSAAGCVDTELGRVALKAFDGDIEKLKAEKPYLFNQPKSVSTGGSSAGTPSSAAKLEKAAYEAAGLTPPKH</sequence>
<proteinExistence type="predicted"/>
<dbReference type="RefSeq" id="WP_002562977.1">
    <property type="nucleotide sequence ID" value="NZ_KB822533.1"/>
</dbReference>
<evidence type="ECO:0000313" key="3">
    <source>
        <dbReference type="Proteomes" id="UP000012651"/>
    </source>
</evidence>